<dbReference type="InterPro" id="IPR009072">
    <property type="entry name" value="Histone-fold"/>
</dbReference>
<dbReference type="Pfam" id="PF00808">
    <property type="entry name" value="CBFD_NFYB_HMF"/>
    <property type="match status" value="1"/>
</dbReference>
<feature type="compositionally biased region" description="Basic and acidic residues" evidence="3">
    <location>
        <begin position="132"/>
        <end position="154"/>
    </location>
</feature>
<dbReference type="InterPro" id="IPR003958">
    <property type="entry name" value="CBFA_NFYB_domain"/>
</dbReference>
<evidence type="ECO:0000313" key="5">
    <source>
        <dbReference type="EMBL" id="VDD94095.1"/>
    </source>
</evidence>
<protein>
    <submittedName>
        <fullName evidence="7">CBFD_NFYB_HMF domain-containing protein</fullName>
    </submittedName>
</protein>
<dbReference type="SUPFAM" id="SSF47113">
    <property type="entry name" value="Histone-fold"/>
    <property type="match status" value="1"/>
</dbReference>
<gene>
    <name evidence="5" type="ORF">EVEC_LOCUS8846</name>
</gene>
<name>A0A0N4VFB9_ENTVE</name>
<dbReference type="EMBL" id="UXUI01009645">
    <property type="protein sequence ID" value="VDD94095.1"/>
    <property type="molecule type" value="Genomic_DNA"/>
</dbReference>
<feature type="domain" description="Transcription factor CBF/NF-Y/archaeal histone" evidence="4">
    <location>
        <begin position="11"/>
        <end position="74"/>
    </location>
</feature>
<evidence type="ECO:0000313" key="7">
    <source>
        <dbReference type="WBParaSite" id="EVEC_0000943601-mRNA-1"/>
    </source>
</evidence>
<evidence type="ECO:0000256" key="1">
    <source>
        <dbReference type="ARBA" id="ARBA00004123"/>
    </source>
</evidence>
<proteinExistence type="predicted"/>
<dbReference type="Gene3D" id="1.10.20.10">
    <property type="entry name" value="Histone, subunit A"/>
    <property type="match status" value="1"/>
</dbReference>
<organism evidence="7">
    <name type="scientific">Enterobius vermicularis</name>
    <name type="common">Human pinworm</name>
    <dbReference type="NCBI Taxonomy" id="51028"/>
    <lineage>
        <taxon>Eukaryota</taxon>
        <taxon>Metazoa</taxon>
        <taxon>Ecdysozoa</taxon>
        <taxon>Nematoda</taxon>
        <taxon>Chromadorea</taxon>
        <taxon>Rhabditida</taxon>
        <taxon>Spirurina</taxon>
        <taxon>Oxyuridomorpha</taxon>
        <taxon>Oxyuroidea</taxon>
        <taxon>Oxyuridae</taxon>
        <taxon>Enterobius</taxon>
    </lineage>
</organism>
<reference evidence="7" key="1">
    <citation type="submission" date="2017-02" db="UniProtKB">
        <authorList>
            <consortium name="WormBaseParasite"/>
        </authorList>
    </citation>
    <scope>IDENTIFICATION</scope>
</reference>
<dbReference type="CDD" id="cd22929">
    <property type="entry name" value="HFD_POLE4-like"/>
    <property type="match status" value="1"/>
</dbReference>
<evidence type="ECO:0000256" key="3">
    <source>
        <dbReference type="SAM" id="MobiDB-lite"/>
    </source>
</evidence>
<dbReference type="STRING" id="51028.A0A0N4VFB9"/>
<dbReference type="PANTHER" id="PTHR10252">
    <property type="entry name" value="HISTONE-LIKE TRANSCRIPTION FACTOR CCAAT-RELATED"/>
    <property type="match status" value="1"/>
</dbReference>
<dbReference type="OrthoDB" id="636685at2759"/>
<dbReference type="WBParaSite" id="EVEC_0000943601-mRNA-1">
    <property type="protein sequence ID" value="EVEC_0000943601-mRNA-1"/>
    <property type="gene ID" value="EVEC_0000943601"/>
</dbReference>
<dbReference type="GO" id="GO:0006261">
    <property type="term" value="P:DNA-templated DNA replication"/>
    <property type="evidence" value="ECO:0007669"/>
    <property type="project" value="TreeGrafter"/>
</dbReference>
<evidence type="ECO:0000313" key="6">
    <source>
        <dbReference type="Proteomes" id="UP000274131"/>
    </source>
</evidence>
<keyword evidence="6" id="KW-1185">Reference proteome</keyword>
<dbReference type="GO" id="GO:0046982">
    <property type="term" value="F:protein heterodimerization activity"/>
    <property type="evidence" value="ECO:0007669"/>
    <property type="project" value="InterPro"/>
</dbReference>
<sequence length="181" mass="20272">MDGKVWTTKTSLPLSKVKSICKLDPDTGLLSSQAVQLIALATENFIKILAKAAYSQAALYNRKTLQVKDIDFCIKTDELFEFLDGALDGWPEWSTKRKRTNNESFDCSNVSNSESHENTVEEEVSETNKGVNKGDEESHEDTAKDETSEPRKDDNEDEEEPMSSEMVPDSEDLFSDSYSAV</sequence>
<dbReference type="GO" id="GO:0008622">
    <property type="term" value="C:epsilon DNA polymerase complex"/>
    <property type="evidence" value="ECO:0007669"/>
    <property type="project" value="TreeGrafter"/>
</dbReference>
<accession>A0A0N4VFB9</accession>
<evidence type="ECO:0000259" key="4">
    <source>
        <dbReference type="Pfam" id="PF00808"/>
    </source>
</evidence>
<dbReference type="PANTHER" id="PTHR10252:SF79">
    <property type="entry name" value="DNA POLYMERASE EPSILON SUBUNIT 4"/>
    <property type="match status" value="1"/>
</dbReference>
<dbReference type="AlphaFoldDB" id="A0A0N4VFB9"/>
<feature type="region of interest" description="Disordered" evidence="3">
    <location>
        <begin position="93"/>
        <end position="181"/>
    </location>
</feature>
<reference evidence="5 6" key="2">
    <citation type="submission" date="2018-10" db="EMBL/GenBank/DDBJ databases">
        <authorList>
            <consortium name="Pathogen Informatics"/>
        </authorList>
    </citation>
    <scope>NUCLEOTIDE SEQUENCE [LARGE SCALE GENOMIC DNA]</scope>
</reference>
<evidence type="ECO:0000256" key="2">
    <source>
        <dbReference type="ARBA" id="ARBA00023242"/>
    </source>
</evidence>
<comment type="subcellular location">
    <subcellularLocation>
        <location evidence="1">Nucleus</location>
    </subcellularLocation>
</comment>
<dbReference type="Proteomes" id="UP000274131">
    <property type="component" value="Unassembled WGS sequence"/>
</dbReference>
<dbReference type="InterPro" id="IPR050568">
    <property type="entry name" value="Transcr_DNA_Rep_Reg"/>
</dbReference>
<feature type="compositionally biased region" description="Acidic residues" evidence="3">
    <location>
        <begin position="155"/>
        <end position="174"/>
    </location>
</feature>
<keyword evidence="2" id="KW-0539">Nucleus</keyword>